<evidence type="ECO:0000256" key="1">
    <source>
        <dbReference type="SAM" id="Phobius"/>
    </source>
</evidence>
<dbReference type="KEGG" id="mcw:A8L33_02730"/>
<feature type="transmembrane region" description="Helical" evidence="1">
    <location>
        <begin position="48"/>
        <end position="65"/>
    </location>
</feature>
<feature type="transmembrane region" description="Helical" evidence="1">
    <location>
        <begin position="77"/>
        <end position="96"/>
    </location>
</feature>
<name>A0A0N0RRM6_9MICO</name>
<dbReference type="PANTHER" id="PTHR36974:SF1">
    <property type="entry name" value="DOXX FAMILY MEMBRANE PROTEIN"/>
    <property type="match status" value="1"/>
</dbReference>
<dbReference type="PATRIC" id="fig|84292.3.peg.722"/>
<dbReference type="Proteomes" id="UP000037737">
    <property type="component" value="Unassembled WGS sequence"/>
</dbReference>
<dbReference type="OrthoDB" id="9788974at2"/>
<reference evidence="2" key="1">
    <citation type="submission" date="2015-04" db="EMBL/GenBank/DDBJ databases">
        <title>Complete genome sequence of Microbacterium chocolatum SIT 101, a bacterium enantioselectively hydrolyzing mesomeric diesters.</title>
        <authorList>
            <person name="Li X."/>
            <person name="Xu Y."/>
        </authorList>
    </citation>
    <scope>NUCLEOTIDE SEQUENCE [LARGE SCALE GENOMIC DNA]</scope>
    <source>
        <strain evidence="2">SIT 101</strain>
    </source>
</reference>
<proteinExistence type="predicted"/>
<dbReference type="RefSeq" id="WP_053546934.1">
    <property type="nucleotide sequence ID" value="NZ_JAHWXH010000001.1"/>
</dbReference>
<keyword evidence="1" id="KW-0472">Membrane</keyword>
<sequence length="139" mass="14906">MRRIARAALVVVLAVAGAMHFTWGRRGFRLAVPDAVPRATGLSKDQVVLWSGAVEIGLAAALTGAAARARVGGSASALRRVGTIVAVFFVAVFPGNIHHWRSGRSVPGLDTDAKRFARLFLQPVLVAWALWSTREPARR</sequence>
<organism evidence="2 3">
    <name type="scientific">Microbacterium aurantiacum</name>
    <dbReference type="NCBI Taxonomy" id="162393"/>
    <lineage>
        <taxon>Bacteria</taxon>
        <taxon>Bacillati</taxon>
        <taxon>Actinomycetota</taxon>
        <taxon>Actinomycetes</taxon>
        <taxon>Micrococcales</taxon>
        <taxon>Microbacteriaceae</taxon>
        <taxon>Microbacterium</taxon>
    </lineage>
</organism>
<evidence type="ECO:0000313" key="2">
    <source>
        <dbReference type="EMBL" id="KOS11629.1"/>
    </source>
</evidence>
<keyword evidence="3" id="KW-1185">Reference proteome</keyword>
<dbReference type="AlphaFoldDB" id="A0A0N0RRM6"/>
<gene>
    <name evidence="2" type="ORF">XI38_03470</name>
</gene>
<keyword evidence="1" id="KW-1133">Transmembrane helix</keyword>
<accession>A0A0N0RRM6</accession>
<keyword evidence="1" id="KW-0812">Transmembrane</keyword>
<dbReference type="EMBL" id="LAVO01000003">
    <property type="protein sequence ID" value="KOS11629.1"/>
    <property type="molecule type" value="Genomic_DNA"/>
</dbReference>
<protein>
    <submittedName>
        <fullName evidence="2">Membrane protein</fullName>
    </submittedName>
</protein>
<comment type="caution">
    <text evidence="2">The sequence shown here is derived from an EMBL/GenBank/DDBJ whole genome shotgun (WGS) entry which is preliminary data.</text>
</comment>
<dbReference type="PANTHER" id="PTHR36974">
    <property type="entry name" value="MEMBRANE PROTEIN-RELATED"/>
    <property type="match status" value="1"/>
</dbReference>
<feature type="transmembrane region" description="Helical" evidence="1">
    <location>
        <begin position="116"/>
        <end position="133"/>
    </location>
</feature>
<evidence type="ECO:0000313" key="3">
    <source>
        <dbReference type="Proteomes" id="UP000037737"/>
    </source>
</evidence>